<reference evidence="3 4" key="1">
    <citation type="submission" date="2024-05" db="EMBL/GenBank/DDBJ databases">
        <title>Long read based assembly of the Candida bracarensis genome reveals expanded adhesin content.</title>
        <authorList>
            <person name="Marcet-Houben M."/>
            <person name="Ksiezopolska E."/>
            <person name="Gabaldon T."/>
        </authorList>
    </citation>
    <scope>NUCLEOTIDE SEQUENCE [LARGE SCALE GENOMIC DNA]</scope>
    <source>
        <strain evidence="3 4">CBM6</strain>
    </source>
</reference>
<sequence>MEFTQHKDKGNQYFRSGNYEKAVKEYQQCIDLEPKNAVGYSNLAMAHLKLNNMEEARLACTQGLTCPTDDKLKQKLQYRLNLATTAKRQKTMDELTIKEVDVLPGHLASL</sequence>
<evidence type="ECO:0000256" key="2">
    <source>
        <dbReference type="PROSITE-ProRule" id="PRU00339"/>
    </source>
</evidence>
<dbReference type="InterPro" id="IPR051966">
    <property type="entry name" value="RPAP3"/>
</dbReference>
<evidence type="ECO:0000256" key="1">
    <source>
        <dbReference type="ARBA" id="ARBA00022803"/>
    </source>
</evidence>
<dbReference type="InterPro" id="IPR011990">
    <property type="entry name" value="TPR-like_helical_dom_sf"/>
</dbReference>
<protein>
    <submittedName>
        <fullName evidence="3">TPR repeat-containing protein associated with Hsp90</fullName>
    </submittedName>
</protein>
<evidence type="ECO:0000313" key="4">
    <source>
        <dbReference type="Proteomes" id="UP001623330"/>
    </source>
</evidence>
<dbReference type="Gene3D" id="1.25.40.10">
    <property type="entry name" value="Tetratricopeptide repeat domain"/>
    <property type="match status" value="1"/>
</dbReference>
<comment type="caution">
    <text evidence="3">The sequence shown here is derived from an EMBL/GenBank/DDBJ whole genome shotgun (WGS) entry which is preliminary data.</text>
</comment>
<accession>A0ABR4NZH8</accession>
<dbReference type="SMART" id="SM00028">
    <property type="entry name" value="TPR"/>
    <property type="match status" value="2"/>
</dbReference>
<name>A0ABR4NZH8_9SACH</name>
<dbReference type="SUPFAM" id="SSF48452">
    <property type="entry name" value="TPR-like"/>
    <property type="match status" value="1"/>
</dbReference>
<feature type="repeat" description="TPR" evidence="2">
    <location>
        <begin position="3"/>
        <end position="36"/>
    </location>
</feature>
<dbReference type="Proteomes" id="UP001623330">
    <property type="component" value="Unassembled WGS sequence"/>
</dbReference>
<dbReference type="EMBL" id="JBEVYD010000003">
    <property type="protein sequence ID" value="KAL3234591.1"/>
    <property type="molecule type" value="Genomic_DNA"/>
</dbReference>
<dbReference type="InterPro" id="IPR019734">
    <property type="entry name" value="TPR_rpt"/>
</dbReference>
<evidence type="ECO:0000313" key="3">
    <source>
        <dbReference type="EMBL" id="KAL3234591.1"/>
    </source>
</evidence>
<dbReference type="PROSITE" id="PS50005">
    <property type="entry name" value="TPR"/>
    <property type="match status" value="1"/>
</dbReference>
<dbReference type="PANTHER" id="PTHR46423">
    <property type="entry name" value="RNA POLYMERASE II-ASSOCIATED PROTEIN 3"/>
    <property type="match status" value="1"/>
</dbReference>
<keyword evidence="1 2" id="KW-0802">TPR repeat</keyword>
<keyword evidence="4" id="KW-1185">Reference proteome</keyword>
<organism evidence="3 4">
    <name type="scientific">Nakaseomyces bracarensis</name>
    <dbReference type="NCBI Taxonomy" id="273131"/>
    <lineage>
        <taxon>Eukaryota</taxon>
        <taxon>Fungi</taxon>
        <taxon>Dikarya</taxon>
        <taxon>Ascomycota</taxon>
        <taxon>Saccharomycotina</taxon>
        <taxon>Saccharomycetes</taxon>
        <taxon>Saccharomycetales</taxon>
        <taxon>Saccharomycetaceae</taxon>
        <taxon>Nakaseomyces</taxon>
    </lineage>
</organism>
<gene>
    <name evidence="3" type="ORF">RNJ44_03353</name>
</gene>
<proteinExistence type="predicted"/>
<dbReference type="PANTHER" id="PTHR46423:SF1">
    <property type="entry name" value="RNA POLYMERASE II-ASSOCIATED PROTEIN 3"/>
    <property type="match status" value="1"/>
</dbReference>
<dbReference type="Pfam" id="PF13414">
    <property type="entry name" value="TPR_11"/>
    <property type="match status" value="1"/>
</dbReference>